<feature type="transmembrane region" description="Helical" evidence="1">
    <location>
        <begin position="45"/>
        <end position="62"/>
    </location>
</feature>
<accession>A0A1I3Q986</accession>
<proteinExistence type="predicted"/>
<dbReference type="Proteomes" id="UP000199559">
    <property type="component" value="Unassembled WGS sequence"/>
</dbReference>
<keyword evidence="1" id="KW-0812">Transmembrane</keyword>
<feature type="transmembrane region" description="Helical" evidence="1">
    <location>
        <begin position="69"/>
        <end position="87"/>
    </location>
</feature>
<keyword evidence="1" id="KW-1133">Transmembrane helix</keyword>
<dbReference type="STRING" id="1144750.SAMN05443431_10653"/>
<keyword evidence="3" id="KW-1185">Reference proteome</keyword>
<reference evidence="3" key="1">
    <citation type="submission" date="2016-10" db="EMBL/GenBank/DDBJ databases">
        <authorList>
            <person name="Varghese N."/>
            <person name="Submissions S."/>
        </authorList>
    </citation>
    <scope>NUCLEOTIDE SEQUENCE [LARGE SCALE GENOMIC DNA]</scope>
    <source>
        <strain evidence="3">DSM 28881</strain>
    </source>
</reference>
<name>A0A1I3Q986_9FLAO</name>
<feature type="transmembrane region" description="Helical" evidence="1">
    <location>
        <begin position="9"/>
        <end position="33"/>
    </location>
</feature>
<gene>
    <name evidence="2" type="ORF">SAMN05443431_10653</name>
</gene>
<feature type="transmembrane region" description="Helical" evidence="1">
    <location>
        <begin position="124"/>
        <end position="147"/>
    </location>
</feature>
<evidence type="ECO:0000256" key="1">
    <source>
        <dbReference type="SAM" id="Phobius"/>
    </source>
</evidence>
<organism evidence="2 3">
    <name type="scientific">Olleya namhaensis</name>
    <dbReference type="NCBI Taxonomy" id="1144750"/>
    <lineage>
        <taxon>Bacteria</taxon>
        <taxon>Pseudomonadati</taxon>
        <taxon>Bacteroidota</taxon>
        <taxon>Flavobacteriia</taxon>
        <taxon>Flavobacteriales</taxon>
        <taxon>Flavobacteriaceae</taxon>
    </lineage>
</organism>
<dbReference type="RefSeq" id="WP_143067811.1">
    <property type="nucleotide sequence ID" value="NZ_FORM01000006.1"/>
</dbReference>
<dbReference type="AlphaFoldDB" id="A0A1I3Q986"/>
<sequence length="158" mass="18039">MMKKNVLKYLLVLFASILTALSISILIGGLLIAIKKRSFDQTNDIIMLCLIAGLCLFFSFLANRNGNKYSIYIIIVHLISALISLGIESFDSSFTNDLAITNEWLKLFGWDEYDSGLESMAHRVLGFTVIIYPTILMICSLIIYKLYFKRNILNYFKN</sequence>
<keyword evidence="1" id="KW-0472">Membrane</keyword>
<evidence type="ECO:0000313" key="3">
    <source>
        <dbReference type="Proteomes" id="UP000199559"/>
    </source>
</evidence>
<protein>
    <submittedName>
        <fullName evidence="2">Uncharacterized protein</fullName>
    </submittedName>
</protein>
<evidence type="ECO:0000313" key="2">
    <source>
        <dbReference type="EMBL" id="SFJ30834.1"/>
    </source>
</evidence>
<dbReference type="EMBL" id="FORM01000006">
    <property type="protein sequence ID" value="SFJ30834.1"/>
    <property type="molecule type" value="Genomic_DNA"/>
</dbReference>